<dbReference type="RefSeq" id="WP_009600246.1">
    <property type="nucleotide sequence ID" value="NZ_AEIU01000052.1"/>
</dbReference>
<gene>
    <name evidence="1" type="ORF">VIBC2010_00230</name>
</gene>
<evidence type="ECO:0000313" key="2">
    <source>
        <dbReference type="Proteomes" id="UP000002943"/>
    </source>
</evidence>
<dbReference type="EMBL" id="AEIU01000052">
    <property type="protein sequence ID" value="EFP97637.1"/>
    <property type="molecule type" value="Genomic_DNA"/>
</dbReference>
<reference evidence="1 2" key="1">
    <citation type="journal article" date="2012" name="Int. J. Syst. Evol. Microbiol.">
        <title>Vibrio caribbeanicus sp. nov., isolated from the marine sponge Scleritoderma cyanea.</title>
        <authorList>
            <person name="Hoffmann M."/>
            <person name="Monday S.R."/>
            <person name="Allard M.W."/>
            <person name="Strain E.A."/>
            <person name="Whittaker P."/>
            <person name="Naum M."/>
            <person name="McCarthy P.J."/>
            <person name="Lopez J.V."/>
            <person name="Fischer M."/>
            <person name="Brown E.W."/>
        </authorList>
    </citation>
    <scope>NUCLEOTIDE SEQUENCE [LARGE SCALE GENOMIC DNA]</scope>
    <source>
        <strain evidence="1 2">ATCC BAA-2122</strain>
    </source>
</reference>
<dbReference type="STRING" id="796620.VIBC2010_00230"/>
<protein>
    <submittedName>
        <fullName evidence="1">Uncharacterized protein</fullName>
    </submittedName>
</protein>
<keyword evidence="2" id="KW-1185">Reference proteome</keyword>
<evidence type="ECO:0000313" key="1">
    <source>
        <dbReference type="EMBL" id="EFP97637.1"/>
    </source>
</evidence>
<dbReference type="AlphaFoldDB" id="E3BH00"/>
<sequence length="565" mass="61303">MKKLVLAAAVVAVLGVGSYVYQQSKEAKTGAILAQVPSDTLFLSYQTEAIDLGDFVASTSGSQPTSTREIFADEDLSRGASFMLDLFDSYLQASTNPQELKDFLGLGNTINPVFYTLGAVPVLKLPVENPAAVWDTLDKQERKSGFKHELVKEGAIEYRRYEINNVGDSLGFVIAVIDNVLTVTFDVTPFGQDNPLKLALGLEKPASSMMDVDRLTKLETRYGKENTAFSFIDFRQVATGLTTRDGNLLARQMKVFENDAEYGQLHISSCNTELTQIANNWPQLVGFGRYEHNSDELNVKGSLVFESNNQVIIDALKSIRGALNSTGETPSIFGLSLGLDVTALAPAVSTIWTELTSTQYQCPILADAQLSMQQNPAPMIGMGAGMLNGLKGVSFQLFDIDVAASGMNGSEVKQIDAMISVSADNPEALLQTAKMFTPELSNIQIQADSKPVNIGPLFTQYTGMPMDLYARLNGSHLALYSGELAKSASESVMIKPLSADGLMSFSMDGQRLFEFSNKAAEMTGEVLPSDLTSTLEGDVVGEMKMDVIDHGIAFDFNYKFTSLSH</sequence>
<comment type="caution">
    <text evidence="1">The sequence shown here is derived from an EMBL/GenBank/DDBJ whole genome shotgun (WGS) entry which is preliminary data.</text>
</comment>
<dbReference type="eggNOG" id="ENOG502Z9I7">
    <property type="taxonomic scope" value="Bacteria"/>
</dbReference>
<accession>E3BH00</accession>
<organism evidence="1 2">
    <name type="scientific">Vibrio caribbeanicus ATCC BAA-2122</name>
    <dbReference type="NCBI Taxonomy" id="796620"/>
    <lineage>
        <taxon>Bacteria</taxon>
        <taxon>Pseudomonadati</taxon>
        <taxon>Pseudomonadota</taxon>
        <taxon>Gammaproteobacteria</taxon>
        <taxon>Vibrionales</taxon>
        <taxon>Vibrionaceae</taxon>
        <taxon>Vibrio</taxon>
    </lineage>
</organism>
<name>E3BH00_9VIBR</name>
<proteinExistence type="predicted"/>
<dbReference type="Proteomes" id="UP000002943">
    <property type="component" value="Unassembled WGS sequence"/>
</dbReference>
<dbReference type="OrthoDB" id="5750169at2"/>